<evidence type="ECO:0000256" key="1">
    <source>
        <dbReference type="SAM" id="Coils"/>
    </source>
</evidence>
<protein>
    <submittedName>
        <fullName evidence="2">Shock protein B</fullName>
    </submittedName>
</protein>
<dbReference type="EMBL" id="BK015800">
    <property type="protein sequence ID" value="DAE25720.1"/>
    <property type="molecule type" value="Genomic_DNA"/>
</dbReference>
<organism evidence="2">
    <name type="scientific">Siphoviridae sp. ctC6Q17</name>
    <dbReference type="NCBI Taxonomy" id="2827271"/>
    <lineage>
        <taxon>Viruses</taxon>
        <taxon>Duplodnaviria</taxon>
        <taxon>Heunggongvirae</taxon>
        <taxon>Uroviricota</taxon>
        <taxon>Caudoviricetes</taxon>
    </lineage>
</organism>
<proteinExistence type="predicted"/>
<evidence type="ECO:0000313" key="2">
    <source>
        <dbReference type="EMBL" id="DAE25720.1"/>
    </source>
</evidence>
<name>A0A8S5R2Z2_9CAUD</name>
<sequence>MTFMEDHPEWYGTYSDYHPKIVKQKTPQEFEEEVEQLRVKIDKLEKRIQNLEYIVASW</sequence>
<feature type="coiled-coil region" evidence="1">
    <location>
        <begin position="27"/>
        <end position="54"/>
    </location>
</feature>
<accession>A0A8S5R2Z2</accession>
<keyword evidence="1" id="KW-0175">Coiled coil</keyword>
<reference evidence="2" key="1">
    <citation type="journal article" date="2021" name="Proc. Natl. Acad. Sci. U.S.A.">
        <title>A Catalog of Tens of Thousands of Viruses from Human Metagenomes Reveals Hidden Associations with Chronic Diseases.</title>
        <authorList>
            <person name="Tisza M.J."/>
            <person name="Buck C.B."/>
        </authorList>
    </citation>
    <scope>NUCLEOTIDE SEQUENCE</scope>
    <source>
        <strain evidence="2">CtC6Q17</strain>
    </source>
</reference>